<evidence type="ECO:0000313" key="2">
    <source>
        <dbReference type="Proteomes" id="UP001601197"/>
    </source>
</evidence>
<reference evidence="1 2" key="1">
    <citation type="submission" date="2024-10" db="EMBL/GenBank/DDBJ databases">
        <title>The Natural Products Discovery Center: Release of the First 8490 Sequenced Strains for Exploring Actinobacteria Biosynthetic Diversity.</title>
        <authorList>
            <person name="Kalkreuter E."/>
            <person name="Kautsar S.A."/>
            <person name="Yang D."/>
            <person name="Bader C.D."/>
            <person name="Teijaro C.N."/>
            <person name="Fluegel L."/>
            <person name="Davis C.M."/>
            <person name="Simpson J.R."/>
            <person name="Lauterbach L."/>
            <person name="Steele A.D."/>
            <person name="Gui C."/>
            <person name="Meng S."/>
            <person name="Li G."/>
            <person name="Viehrig K."/>
            <person name="Ye F."/>
            <person name="Su P."/>
            <person name="Kiefer A.F."/>
            <person name="Nichols A."/>
            <person name="Cepeda A.J."/>
            <person name="Yan W."/>
            <person name="Fan B."/>
            <person name="Jiang Y."/>
            <person name="Adhikari A."/>
            <person name="Zheng C.-J."/>
            <person name="Schuster L."/>
            <person name="Cowan T.M."/>
            <person name="Smanski M.J."/>
            <person name="Chevrette M.G."/>
            <person name="De Carvalho L.P.S."/>
            <person name="Shen B."/>
        </authorList>
    </citation>
    <scope>NUCLEOTIDE SEQUENCE [LARGE SCALE GENOMIC DNA]</scope>
    <source>
        <strain evidence="1 2">NPDC007147</strain>
    </source>
</reference>
<comment type="caution">
    <text evidence="1">The sequence shown here is derived from an EMBL/GenBank/DDBJ whole genome shotgun (WGS) entry which is preliminary data.</text>
</comment>
<dbReference type="InterPro" id="IPR013328">
    <property type="entry name" value="6PGD_dom2"/>
</dbReference>
<sequence length="58" mass="6002">MTGGALQYVNGRPGGPAGFTARCGELAERYGDRFLPPPLLRERAEEAAAAGGRESGVP</sequence>
<proteinExistence type="predicted"/>
<name>A0ABW6KUC3_9ACTN</name>
<dbReference type="RefSeq" id="WP_388346930.1">
    <property type="nucleotide sequence ID" value="NZ_JBIAFJ010000009.1"/>
</dbReference>
<dbReference type="Proteomes" id="UP001601197">
    <property type="component" value="Unassembled WGS sequence"/>
</dbReference>
<evidence type="ECO:0000313" key="1">
    <source>
        <dbReference type="EMBL" id="MFE9170535.1"/>
    </source>
</evidence>
<keyword evidence="2" id="KW-1185">Reference proteome</keyword>
<accession>A0ABW6KUC3</accession>
<gene>
    <name evidence="1" type="ORF">ACFYNZ_13575</name>
</gene>
<dbReference type="Gene3D" id="1.10.1040.10">
    <property type="entry name" value="N-(1-d-carboxylethyl)-l-norvaline Dehydrogenase, domain 2"/>
    <property type="match status" value="1"/>
</dbReference>
<organism evidence="1 2">
    <name type="scientific">Streptomyces kebangsaanensis</name>
    <dbReference type="NCBI Taxonomy" id="864058"/>
    <lineage>
        <taxon>Bacteria</taxon>
        <taxon>Bacillati</taxon>
        <taxon>Actinomycetota</taxon>
        <taxon>Actinomycetes</taxon>
        <taxon>Kitasatosporales</taxon>
        <taxon>Streptomycetaceae</taxon>
        <taxon>Streptomyces</taxon>
    </lineage>
</organism>
<protein>
    <submittedName>
        <fullName evidence="1">Uncharacterized protein</fullName>
    </submittedName>
</protein>
<dbReference type="EMBL" id="JBIAFJ010000009">
    <property type="protein sequence ID" value="MFE9170535.1"/>
    <property type="molecule type" value="Genomic_DNA"/>
</dbReference>